<protein>
    <recommendedName>
        <fullName evidence="1">Putative restriction endonuclease domain-containing protein</fullName>
    </recommendedName>
</protein>
<dbReference type="RefSeq" id="WP_076877740.1">
    <property type="nucleotide sequence ID" value="NZ_MLCN01000014.1"/>
</dbReference>
<reference evidence="2 3" key="1">
    <citation type="submission" date="2016-10" db="EMBL/GenBank/DDBJ databases">
        <title>Draft Genome sequence of Alkanindiges sp. strain H1.</title>
        <authorList>
            <person name="Subhash Y."/>
            <person name="Lee S."/>
        </authorList>
    </citation>
    <scope>NUCLEOTIDE SEQUENCE [LARGE SCALE GENOMIC DNA]</scope>
    <source>
        <strain evidence="2 3">H1</strain>
    </source>
</reference>
<comment type="caution">
    <text evidence="2">The sequence shown here is derived from an EMBL/GenBank/DDBJ whole genome shotgun (WGS) entry which is preliminary data.</text>
</comment>
<dbReference type="Pfam" id="PF05685">
    <property type="entry name" value="Uma2"/>
    <property type="match status" value="1"/>
</dbReference>
<dbReference type="AlphaFoldDB" id="A0A1S8CWU1"/>
<proteinExistence type="predicted"/>
<dbReference type="SUPFAM" id="SSF52980">
    <property type="entry name" value="Restriction endonuclease-like"/>
    <property type="match status" value="1"/>
</dbReference>
<gene>
    <name evidence="2" type="ORF">BKE30_06200</name>
</gene>
<dbReference type="PANTHER" id="PTHR36558">
    <property type="entry name" value="GLR1098 PROTEIN"/>
    <property type="match status" value="1"/>
</dbReference>
<sequence length="203" mass="23453">MSVVYKNRSLITETDYLEGEKDTYIKHEYVDGEVYAMSGASANHNRIAGNIFRKLGNALENQSCQPYTSDMKVKVSSKYFYPDVLVDCSDLSGDSYFTESPVLIVEVLSKSTRQIDEKLKREVYLQIGTLQEYILIEQDFVDVEIVRRSKGWRSEHYYLGELITLESINLTLSVEDIYRRVDNSDVKEWLEQKAVESTLNQSE</sequence>
<dbReference type="Proteomes" id="UP000192132">
    <property type="component" value="Unassembled WGS sequence"/>
</dbReference>
<dbReference type="STRING" id="1907941.BKE30_06200"/>
<dbReference type="InterPro" id="IPR012296">
    <property type="entry name" value="Nuclease_put_TT1808"/>
</dbReference>
<evidence type="ECO:0000313" key="2">
    <source>
        <dbReference type="EMBL" id="ONG41013.1"/>
    </source>
</evidence>
<evidence type="ECO:0000259" key="1">
    <source>
        <dbReference type="Pfam" id="PF05685"/>
    </source>
</evidence>
<accession>A0A1S8CWU1</accession>
<name>A0A1S8CWU1_9GAMM</name>
<dbReference type="InterPro" id="IPR011335">
    <property type="entry name" value="Restrct_endonuc-II-like"/>
</dbReference>
<dbReference type="Gene3D" id="3.90.1570.10">
    <property type="entry name" value="tt1808, chain A"/>
    <property type="match status" value="1"/>
</dbReference>
<dbReference type="OrthoDB" id="26750at2"/>
<keyword evidence="3" id="KW-1185">Reference proteome</keyword>
<feature type="domain" description="Putative restriction endonuclease" evidence="1">
    <location>
        <begin position="16"/>
        <end position="173"/>
    </location>
</feature>
<dbReference type="CDD" id="cd06260">
    <property type="entry name" value="DUF820-like"/>
    <property type="match status" value="1"/>
</dbReference>
<dbReference type="PANTHER" id="PTHR36558:SF1">
    <property type="entry name" value="RESTRICTION ENDONUCLEASE DOMAIN-CONTAINING PROTEIN-RELATED"/>
    <property type="match status" value="1"/>
</dbReference>
<dbReference type="EMBL" id="MLCN01000014">
    <property type="protein sequence ID" value="ONG41013.1"/>
    <property type="molecule type" value="Genomic_DNA"/>
</dbReference>
<evidence type="ECO:0000313" key="3">
    <source>
        <dbReference type="Proteomes" id="UP000192132"/>
    </source>
</evidence>
<organism evidence="2 3">
    <name type="scientific">Alkanindiges hydrocarboniclasticus</name>
    <dbReference type="NCBI Taxonomy" id="1907941"/>
    <lineage>
        <taxon>Bacteria</taxon>
        <taxon>Pseudomonadati</taxon>
        <taxon>Pseudomonadota</taxon>
        <taxon>Gammaproteobacteria</taxon>
        <taxon>Moraxellales</taxon>
        <taxon>Moraxellaceae</taxon>
        <taxon>Alkanindiges</taxon>
    </lineage>
</organism>
<dbReference type="InterPro" id="IPR008538">
    <property type="entry name" value="Uma2"/>
</dbReference>